<dbReference type="Proteomes" id="UP000467700">
    <property type="component" value="Unassembled WGS sequence"/>
</dbReference>
<feature type="compositionally biased region" description="Basic and acidic residues" evidence="1">
    <location>
        <begin position="392"/>
        <end position="405"/>
    </location>
</feature>
<feature type="compositionally biased region" description="Polar residues" evidence="1">
    <location>
        <begin position="418"/>
        <end position="435"/>
    </location>
</feature>
<evidence type="ECO:0000313" key="4">
    <source>
        <dbReference type="Proteomes" id="UP000467700"/>
    </source>
</evidence>
<reference evidence="3 4" key="1">
    <citation type="submission" date="2020-01" db="EMBL/GenBank/DDBJ databases">
        <authorList>
            <person name="Gupta K D."/>
        </authorList>
    </citation>
    <scope>NUCLEOTIDE SEQUENCE [LARGE SCALE GENOMIC DNA]</scope>
</reference>
<evidence type="ECO:0000259" key="2">
    <source>
        <dbReference type="Pfam" id="PF13391"/>
    </source>
</evidence>
<protein>
    <recommendedName>
        <fullName evidence="2">HNH nuclease domain-containing protein</fullName>
    </recommendedName>
</protein>
<proteinExistence type="predicted"/>
<organism evidence="3 4">
    <name type="scientific">Cyclocybe aegerita</name>
    <name type="common">Black poplar mushroom</name>
    <name type="synonym">Agrocybe aegerita</name>
    <dbReference type="NCBI Taxonomy" id="1973307"/>
    <lineage>
        <taxon>Eukaryota</taxon>
        <taxon>Fungi</taxon>
        <taxon>Dikarya</taxon>
        <taxon>Basidiomycota</taxon>
        <taxon>Agaricomycotina</taxon>
        <taxon>Agaricomycetes</taxon>
        <taxon>Agaricomycetidae</taxon>
        <taxon>Agaricales</taxon>
        <taxon>Agaricineae</taxon>
        <taxon>Bolbitiaceae</taxon>
        <taxon>Cyclocybe</taxon>
    </lineage>
</organism>
<dbReference type="AlphaFoldDB" id="A0A8S0WWA2"/>
<feature type="region of interest" description="Disordered" evidence="1">
    <location>
        <begin position="390"/>
        <end position="435"/>
    </location>
</feature>
<feature type="domain" description="HNH nuclease" evidence="2">
    <location>
        <begin position="264"/>
        <end position="357"/>
    </location>
</feature>
<dbReference type="OrthoDB" id="3163863at2759"/>
<dbReference type="InterPro" id="IPR003615">
    <property type="entry name" value="HNH_nuc"/>
</dbReference>
<dbReference type="EMBL" id="CACVBS010000059">
    <property type="protein sequence ID" value="CAA7267336.1"/>
    <property type="molecule type" value="Genomic_DNA"/>
</dbReference>
<evidence type="ECO:0000256" key="1">
    <source>
        <dbReference type="SAM" id="MobiDB-lite"/>
    </source>
</evidence>
<gene>
    <name evidence="3" type="ORF">AAE3_LOCUS9615</name>
</gene>
<sequence length="505" mass="55930">MNNRCGRFHGNCLPPEDKQAIAKFGFVCLALFSIKIKSARSFPDLTSFSFLPIMAESQQVHHRNDSIESNATIKSIQSAGSVSSTLSTASTASVSLGVYEELKPDIERLQRTVTEKGLERYLPKAELLVSSLSSSDFNETDFCGSKLKLDGVLKGMLEHAVGVDGKKYVLAAILSCESQAQGLTDDEKRLDSMKRLKAVAETWTFYVLFIFKAGPGSHRKQPYRTPSVVVTPTLDTTAASLQKGLKPSRTMSRDDVLRRDGYQCVITGWLDKEHLHDRDLPAAPVEASHILRRAVATFKDGTDASRAAALTFDILRHFTGLGEKVIQNLEDHADHVANGLTLNLIAHAEWDAYAFCLKATDVEHEYKIHYFSDVTKKTIRTMRGNVQIAPDEPVRFQDRSDEFQQKKRKKLNDEDGAQPSSSTRSGSGPQGSSQYELPSKTFIAIHAAVAGVLNMSGAGKFFDELLSKFDKDDKKNPPARCWDDLEVKALNSHLSESVHEMFINA</sequence>
<evidence type="ECO:0000313" key="3">
    <source>
        <dbReference type="EMBL" id="CAA7267336.1"/>
    </source>
</evidence>
<comment type="caution">
    <text evidence="3">The sequence shown here is derived from an EMBL/GenBank/DDBJ whole genome shotgun (WGS) entry which is preliminary data.</text>
</comment>
<dbReference type="Pfam" id="PF13391">
    <property type="entry name" value="HNH_2"/>
    <property type="match status" value="1"/>
</dbReference>
<name>A0A8S0WWA2_CYCAE</name>
<accession>A0A8S0WWA2</accession>
<keyword evidence="4" id="KW-1185">Reference proteome</keyword>